<keyword evidence="10" id="KW-0238">DNA-binding</keyword>
<evidence type="ECO:0000256" key="8">
    <source>
        <dbReference type="ARBA" id="ARBA00022853"/>
    </source>
</evidence>
<evidence type="ECO:0000256" key="4">
    <source>
        <dbReference type="ARBA" id="ARBA00022723"/>
    </source>
</evidence>
<keyword evidence="8" id="KW-0156">Chromatin regulator</keyword>
<keyword evidence="9" id="KW-0805">Transcription regulation</keyword>
<proteinExistence type="inferred from homology"/>
<dbReference type="GO" id="GO:0006325">
    <property type="term" value="P:chromatin organization"/>
    <property type="evidence" value="ECO:0007669"/>
    <property type="project" value="UniProtKB-KW"/>
</dbReference>
<dbReference type="SMART" id="SM00355">
    <property type="entry name" value="ZnF_C2H2"/>
    <property type="match status" value="11"/>
</dbReference>
<keyword evidence="13" id="KW-0539">Nucleus</keyword>
<dbReference type="PANTHER" id="PTHR24379:SF121">
    <property type="entry name" value="C2H2-TYPE DOMAIN-CONTAINING PROTEIN"/>
    <property type="match status" value="1"/>
</dbReference>
<feature type="domain" description="C2H2-type" evidence="19">
    <location>
        <begin position="501"/>
        <end position="528"/>
    </location>
</feature>
<evidence type="ECO:0000256" key="5">
    <source>
        <dbReference type="ARBA" id="ARBA00022737"/>
    </source>
</evidence>
<keyword evidence="5" id="KW-0677">Repeat</keyword>
<feature type="domain" description="C2H2-type" evidence="19">
    <location>
        <begin position="587"/>
        <end position="615"/>
    </location>
</feature>
<comment type="similarity">
    <text evidence="15">Belongs to the CTCF zinc-finger protein family.</text>
</comment>
<dbReference type="STRING" id="885580.ENSFDAP00000010678"/>
<dbReference type="GO" id="GO:0005634">
    <property type="term" value="C:nucleus"/>
    <property type="evidence" value="ECO:0007669"/>
    <property type="project" value="UniProtKB-SubCell"/>
</dbReference>
<evidence type="ECO:0000256" key="2">
    <source>
        <dbReference type="ARBA" id="ARBA00004584"/>
    </source>
</evidence>
<dbReference type="Proteomes" id="UP000028990">
    <property type="component" value="Unassembled WGS sequence"/>
</dbReference>
<evidence type="ECO:0000256" key="17">
    <source>
        <dbReference type="PROSITE-ProRule" id="PRU00042"/>
    </source>
</evidence>
<dbReference type="PROSITE" id="PS50157">
    <property type="entry name" value="ZINC_FINGER_C2H2_2"/>
    <property type="match status" value="11"/>
</dbReference>
<dbReference type="Pfam" id="PF23611">
    <property type="entry name" value="zf-C2H2_16"/>
    <property type="match status" value="1"/>
</dbReference>
<comment type="subcellular location">
    <subcellularLocation>
        <location evidence="2">Chromosome</location>
        <location evidence="2">Centromere</location>
    </subcellularLocation>
    <subcellularLocation>
        <location evidence="1">Nucleus</location>
    </subcellularLocation>
</comment>
<keyword evidence="11" id="KW-0010">Activator</keyword>
<feature type="domain" description="C2H2-type" evidence="19">
    <location>
        <begin position="444"/>
        <end position="471"/>
    </location>
</feature>
<dbReference type="EMBL" id="KN122294">
    <property type="protein sequence ID" value="KFO31334.1"/>
    <property type="molecule type" value="Genomic_DNA"/>
</dbReference>
<dbReference type="Gene3D" id="3.30.160.60">
    <property type="entry name" value="Classic Zinc Finger"/>
    <property type="match status" value="9"/>
</dbReference>
<evidence type="ECO:0000256" key="6">
    <source>
        <dbReference type="ARBA" id="ARBA00022771"/>
    </source>
</evidence>
<keyword evidence="12" id="KW-0804">Transcription</keyword>
<dbReference type="FunFam" id="3.30.160.60:FF:000373">
    <property type="entry name" value="Putative transcriptional repressor ctcf"/>
    <property type="match status" value="1"/>
</dbReference>
<dbReference type="FunFam" id="3.30.160.60:FF:000283">
    <property type="entry name" value="Putative transcriptional repressor ctcf"/>
    <property type="match status" value="1"/>
</dbReference>
<keyword evidence="7" id="KW-0862">Zinc</keyword>
<feature type="domain" description="C2H2-type" evidence="19">
    <location>
        <begin position="617"/>
        <end position="644"/>
    </location>
</feature>
<keyword evidence="3" id="KW-0678">Repressor</keyword>
<protein>
    <recommendedName>
        <fullName evidence="16">CCCTC-binding factor</fullName>
    </recommendedName>
</protein>
<evidence type="ECO:0000313" key="20">
    <source>
        <dbReference type="EMBL" id="KFO31334.1"/>
    </source>
</evidence>
<feature type="domain" description="C2H2-type" evidence="19">
    <location>
        <begin position="557"/>
        <end position="585"/>
    </location>
</feature>
<dbReference type="FunFam" id="3.30.160.60:FF:000901">
    <property type="entry name" value="CCCTC-binding factor like"/>
    <property type="match status" value="1"/>
</dbReference>
<dbReference type="GO" id="GO:0006355">
    <property type="term" value="P:regulation of DNA-templated transcription"/>
    <property type="evidence" value="ECO:0007669"/>
    <property type="project" value="UniProtKB-ARBA"/>
</dbReference>
<reference evidence="20 21" key="1">
    <citation type="submission" date="2013-11" db="EMBL/GenBank/DDBJ databases">
        <title>The Damaraland mole rat (Fukomys damarensis) genome and evolution of African mole rats.</title>
        <authorList>
            <person name="Gladyshev V.N."/>
            <person name="Fang X."/>
        </authorList>
    </citation>
    <scope>NUCLEOTIDE SEQUENCE [LARGE SCALE GENOMIC DNA]</scope>
    <source>
        <tissue evidence="20">Liver</tissue>
    </source>
</reference>
<keyword evidence="14" id="KW-0137">Centromere</keyword>
<dbReference type="SUPFAM" id="SSF57667">
    <property type="entry name" value="beta-beta-alpha zinc fingers"/>
    <property type="match status" value="6"/>
</dbReference>
<evidence type="ECO:0000256" key="3">
    <source>
        <dbReference type="ARBA" id="ARBA00022491"/>
    </source>
</evidence>
<evidence type="ECO:0000313" key="21">
    <source>
        <dbReference type="Proteomes" id="UP000028990"/>
    </source>
</evidence>
<gene>
    <name evidence="20" type="ORF">H920_07264</name>
</gene>
<organism evidence="20 21">
    <name type="scientific">Fukomys damarensis</name>
    <name type="common">Damaraland mole rat</name>
    <name type="synonym">Cryptomys damarensis</name>
    <dbReference type="NCBI Taxonomy" id="885580"/>
    <lineage>
        <taxon>Eukaryota</taxon>
        <taxon>Metazoa</taxon>
        <taxon>Chordata</taxon>
        <taxon>Craniata</taxon>
        <taxon>Vertebrata</taxon>
        <taxon>Euteleostomi</taxon>
        <taxon>Mammalia</taxon>
        <taxon>Eutheria</taxon>
        <taxon>Euarchontoglires</taxon>
        <taxon>Glires</taxon>
        <taxon>Rodentia</taxon>
        <taxon>Hystricomorpha</taxon>
        <taxon>Bathyergidae</taxon>
        <taxon>Fukomys</taxon>
    </lineage>
</organism>
<evidence type="ECO:0000256" key="13">
    <source>
        <dbReference type="ARBA" id="ARBA00023242"/>
    </source>
</evidence>
<evidence type="ECO:0000256" key="15">
    <source>
        <dbReference type="ARBA" id="ARBA00061457"/>
    </source>
</evidence>
<dbReference type="PROSITE" id="PS00028">
    <property type="entry name" value="ZINC_FINGER_C2H2_1"/>
    <property type="match status" value="6"/>
</dbReference>
<feature type="domain" description="C2H2-type" evidence="19">
    <location>
        <begin position="472"/>
        <end position="500"/>
    </location>
</feature>
<dbReference type="AlphaFoldDB" id="A0A091DGS5"/>
<evidence type="ECO:0000256" key="1">
    <source>
        <dbReference type="ARBA" id="ARBA00004123"/>
    </source>
</evidence>
<evidence type="ECO:0000259" key="19">
    <source>
        <dbReference type="PROSITE" id="PS50157"/>
    </source>
</evidence>
<dbReference type="eggNOG" id="KOG1721">
    <property type="taxonomic scope" value="Eukaryota"/>
</dbReference>
<dbReference type="GO" id="GO:0010557">
    <property type="term" value="P:positive regulation of macromolecule biosynthetic process"/>
    <property type="evidence" value="ECO:0007669"/>
    <property type="project" value="UniProtKB-ARBA"/>
</dbReference>
<feature type="domain" description="C2H2-type" evidence="19">
    <location>
        <begin position="529"/>
        <end position="556"/>
    </location>
</feature>
<dbReference type="Pfam" id="PF00096">
    <property type="entry name" value="zf-C2H2"/>
    <property type="match status" value="2"/>
</dbReference>
<dbReference type="InterPro" id="IPR056438">
    <property type="entry name" value="Znf-C2H2_CTCF"/>
</dbReference>
<feature type="region of interest" description="Disordered" evidence="18">
    <location>
        <begin position="725"/>
        <end position="762"/>
    </location>
</feature>
<dbReference type="PANTHER" id="PTHR24379">
    <property type="entry name" value="KRAB AND ZINC FINGER DOMAIN-CONTAINING"/>
    <property type="match status" value="1"/>
</dbReference>
<feature type="domain" description="C2H2-type" evidence="19">
    <location>
        <begin position="705"/>
        <end position="723"/>
    </location>
</feature>
<accession>A0A091DGS5</accession>
<dbReference type="FunFam" id="3.30.160.60:FF:000049">
    <property type="entry name" value="transcriptional repressor CTCF isoform X1"/>
    <property type="match status" value="2"/>
</dbReference>
<evidence type="ECO:0000256" key="10">
    <source>
        <dbReference type="ARBA" id="ARBA00023125"/>
    </source>
</evidence>
<feature type="compositionally biased region" description="Polar residues" evidence="18">
    <location>
        <begin position="399"/>
        <end position="409"/>
    </location>
</feature>
<dbReference type="GO" id="GO:0008270">
    <property type="term" value="F:zinc ion binding"/>
    <property type="evidence" value="ECO:0007669"/>
    <property type="project" value="UniProtKB-KW"/>
</dbReference>
<sequence>MRGFRRHEAKHLYNLTESDFVTASSPRDRTFAIACLGAASGNPQGRGDVVPGVGGQWWTLPRDNGGVQSHRWSFQRGDAIGGSQKCCFNARDSPSSGESPAHIISRPVAVTISATTTNDIPEDTGSVITRALCLGTVVTTPHAPHVAALAKVAPTSLQGHITMAAPEFSSAPSNEQFTGIKELKATQEKGLEEPDRVPKALDLHSAAREPEATGSQGPLQALLLEGQLQLELVATPAEDDKHALTLQTVHLASGDLGLLSTGWLGTEHLQEVQVEVQEVGGVLPALLWLSGEPQQSEQQCVAITVQEELSPQQELEVNFHLLGESLAVVKEDPKPALEKGQEGQLVAEGGGAQTAEEQLFLVEARPGDEGRDEIIFTVSTLNVEEQKEKPALGQANIEKPSSTKSQRKTNGTKQIFQCNLCVFTSSRLSSFNRHMKIHTSEKPHTCHLCLKTFRTVTLLRNHINAHTGTRPFKCGDCDRAFVTSGELVRHRRYKHTHEKPFKCTLCKYASVEASKLKRHIRSHTGERPFQCLLCSYASRDTYKLKRHMRIHSGEKPYECHVCHARFTQSGTMKIHVLQKHGENVPKYQCPHCAAIIARKSDLRVHLRNLHTYHATEIQCRYCPATFHERYALMQHQKTHKNEKRFKCEHCSYACKQERHLAVHVRTHTREKPFTCSACHRHFQQKSLLDTHFQKHHAVGFRPTVHECPKCGRGFSRWSSMHRHSEKCSAAQGTSATSGRGGRAEKRKQEARGDAGEDHGTAF</sequence>
<keyword evidence="6 17" id="KW-0863">Zinc-finger</keyword>
<name>A0A091DGS5_FUKDA</name>
<dbReference type="FunFam" id="3.30.160.60:FF:000420">
    <property type="entry name" value="Putative transcriptional repressor ctcf"/>
    <property type="match status" value="1"/>
</dbReference>
<dbReference type="InterPro" id="IPR013087">
    <property type="entry name" value="Znf_C2H2_type"/>
</dbReference>
<dbReference type="GO" id="GO:0003677">
    <property type="term" value="F:DNA binding"/>
    <property type="evidence" value="ECO:0007669"/>
    <property type="project" value="UniProtKB-KW"/>
</dbReference>
<feature type="domain" description="C2H2-type" evidence="19">
    <location>
        <begin position="673"/>
        <end position="695"/>
    </location>
</feature>
<feature type="domain" description="C2H2-type" evidence="19">
    <location>
        <begin position="416"/>
        <end position="443"/>
    </location>
</feature>
<keyword evidence="21" id="KW-1185">Reference proteome</keyword>
<feature type="compositionally biased region" description="Basic and acidic residues" evidence="18">
    <location>
        <begin position="741"/>
        <end position="762"/>
    </location>
</feature>
<evidence type="ECO:0000256" key="14">
    <source>
        <dbReference type="ARBA" id="ARBA00023328"/>
    </source>
</evidence>
<evidence type="ECO:0000256" key="16">
    <source>
        <dbReference type="ARBA" id="ARBA00079129"/>
    </source>
</evidence>
<evidence type="ECO:0000256" key="7">
    <source>
        <dbReference type="ARBA" id="ARBA00022833"/>
    </source>
</evidence>
<evidence type="ECO:0000256" key="12">
    <source>
        <dbReference type="ARBA" id="ARBA00023163"/>
    </source>
</evidence>
<dbReference type="GO" id="GO:0000775">
    <property type="term" value="C:chromosome, centromeric region"/>
    <property type="evidence" value="ECO:0007669"/>
    <property type="project" value="UniProtKB-SubCell"/>
</dbReference>
<feature type="domain" description="C2H2-type" evidence="19">
    <location>
        <begin position="645"/>
        <end position="672"/>
    </location>
</feature>
<keyword evidence="4" id="KW-0479">Metal-binding</keyword>
<dbReference type="FunFam" id="3.30.160.60:FF:000222">
    <property type="entry name" value="Putative transcriptional repressor ctcf"/>
    <property type="match status" value="1"/>
</dbReference>
<evidence type="ECO:0000256" key="18">
    <source>
        <dbReference type="SAM" id="MobiDB-lite"/>
    </source>
</evidence>
<evidence type="ECO:0000256" key="11">
    <source>
        <dbReference type="ARBA" id="ARBA00023159"/>
    </source>
</evidence>
<feature type="region of interest" description="Disordered" evidence="18">
    <location>
        <begin position="387"/>
        <end position="409"/>
    </location>
</feature>
<evidence type="ECO:0000256" key="9">
    <source>
        <dbReference type="ARBA" id="ARBA00023015"/>
    </source>
</evidence>
<dbReference type="InterPro" id="IPR036236">
    <property type="entry name" value="Znf_C2H2_sf"/>
</dbReference>